<dbReference type="EMBL" id="JAYMYQ010000007">
    <property type="protein sequence ID" value="KAK7320753.1"/>
    <property type="molecule type" value="Genomic_DNA"/>
</dbReference>
<organism evidence="1 2">
    <name type="scientific">Canavalia gladiata</name>
    <name type="common">Sword bean</name>
    <name type="synonym">Dolichos gladiatus</name>
    <dbReference type="NCBI Taxonomy" id="3824"/>
    <lineage>
        <taxon>Eukaryota</taxon>
        <taxon>Viridiplantae</taxon>
        <taxon>Streptophyta</taxon>
        <taxon>Embryophyta</taxon>
        <taxon>Tracheophyta</taxon>
        <taxon>Spermatophyta</taxon>
        <taxon>Magnoliopsida</taxon>
        <taxon>eudicotyledons</taxon>
        <taxon>Gunneridae</taxon>
        <taxon>Pentapetalae</taxon>
        <taxon>rosids</taxon>
        <taxon>fabids</taxon>
        <taxon>Fabales</taxon>
        <taxon>Fabaceae</taxon>
        <taxon>Papilionoideae</taxon>
        <taxon>50 kb inversion clade</taxon>
        <taxon>NPAAA clade</taxon>
        <taxon>indigoferoid/millettioid clade</taxon>
        <taxon>Phaseoleae</taxon>
        <taxon>Canavalia</taxon>
    </lineage>
</organism>
<comment type="caution">
    <text evidence="1">The sequence shown here is derived from an EMBL/GenBank/DDBJ whole genome shotgun (WGS) entry which is preliminary data.</text>
</comment>
<protein>
    <submittedName>
        <fullName evidence="1">Uncharacterized protein</fullName>
    </submittedName>
</protein>
<proteinExistence type="predicted"/>
<accession>A0AAN9KRX1</accession>
<reference evidence="1 2" key="1">
    <citation type="submission" date="2024-01" db="EMBL/GenBank/DDBJ databases">
        <title>The genomes of 5 underutilized Papilionoideae crops provide insights into root nodulation and disease resistanc.</title>
        <authorList>
            <person name="Jiang F."/>
        </authorList>
    </citation>
    <scope>NUCLEOTIDE SEQUENCE [LARGE SCALE GENOMIC DNA]</scope>
    <source>
        <strain evidence="1">LVBAO_FW01</strain>
        <tissue evidence="1">Leaves</tissue>
    </source>
</reference>
<evidence type="ECO:0000313" key="1">
    <source>
        <dbReference type="EMBL" id="KAK7320753.1"/>
    </source>
</evidence>
<gene>
    <name evidence="1" type="ORF">VNO77_30520</name>
</gene>
<name>A0AAN9KRX1_CANGL</name>
<dbReference type="Proteomes" id="UP001367508">
    <property type="component" value="Unassembled WGS sequence"/>
</dbReference>
<sequence length="103" mass="11575">MDSDSNFIVKPIHYLVLAVPLGKNMTSDQISCLLSHMKLSLSNIFHETNSIITTLLTIVLKVSWWCGMRPKNLLPNSTFLGVRDSGFQGGHLFSLHPIFQFIT</sequence>
<keyword evidence="2" id="KW-1185">Reference proteome</keyword>
<evidence type="ECO:0000313" key="2">
    <source>
        <dbReference type="Proteomes" id="UP001367508"/>
    </source>
</evidence>
<dbReference type="AlphaFoldDB" id="A0AAN9KRX1"/>